<gene>
    <name evidence="1" type="ORF">I3842_02G004100</name>
</gene>
<evidence type="ECO:0008006" key="3">
    <source>
        <dbReference type="Google" id="ProtNLM"/>
    </source>
</evidence>
<accession>A0A922FMA2</accession>
<dbReference type="Gene3D" id="2.60.120.580">
    <property type="entry name" value="Acetamidase/Formamidase-like domains"/>
    <property type="match status" value="2"/>
</dbReference>
<dbReference type="InterPro" id="IPR054833">
    <property type="entry name" value="FormamaseFmdA"/>
</dbReference>
<evidence type="ECO:0000313" key="1">
    <source>
        <dbReference type="EMBL" id="KAG6724874.1"/>
    </source>
</evidence>
<dbReference type="PANTHER" id="PTHR31891">
    <property type="entry name" value="FORMAMIDASE C869.04-RELATED"/>
    <property type="match status" value="1"/>
</dbReference>
<dbReference type="PANTHER" id="PTHR31891:SF8">
    <property type="entry name" value="FORMAMIDASE"/>
    <property type="match status" value="1"/>
</dbReference>
<dbReference type="GO" id="GO:0016811">
    <property type="term" value="F:hydrolase activity, acting on carbon-nitrogen (but not peptide) bonds, in linear amides"/>
    <property type="evidence" value="ECO:0007669"/>
    <property type="project" value="InterPro"/>
</dbReference>
<dbReference type="Proteomes" id="UP000811246">
    <property type="component" value="Chromosome 2"/>
</dbReference>
<dbReference type="EMBL" id="CM031826">
    <property type="protein sequence ID" value="KAG6724874.1"/>
    <property type="molecule type" value="Genomic_DNA"/>
</dbReference>
<reference evidence="1" key="1">
    <citation type="submission" date="2021-01" db="EMBL/GenBank/DDBJ databases">
        <authorList>
            <person name="Lovell J.T."/>
            <person name="Bentley N."/>
            <person name="Bhattarai G."/>
            <person name="Jenkins J.W."/>
            <person name="Sreedasyam A."/>
            <person name="Alarcon Y."/>
            <person name="Bock C."/>
            <person name="Boston L."/>
            <person name="Carlson J."/>
            <person name="Cervantes K."/>
            <person name="Clermont K."/>
            <person name="Krom N."/>
            <person name="Kubenka K."/>
            <person name="Mamidi S."/>
            <person name="Mattison C."/>
            <person name="Monteros M."/>
            <person name="Pisani C."/>
            <person name="Plott C."/>
            <person name="Rajasekar S."/>
            <person name="Rhein H.S."/>
            <person name="Rohla C."/>
            <person name="Song M."/>
            <person name="Hilaire R.S."/>
            <person name="Shu S."/>
            <person name="Wells L."/>
            <person name="Wang X."/>
            <person name="Webber J."/>
            <person name="Heerema R.J."/>
            <person name="Klein P."/>
            <person name="Conner P."/>
            <person name="Grauke L."/>
            <person name="Grimwood J."/>
            <person name="Schmutz J."/>
            <person name="Randall J.J."/>
        </authorList>
    </citation>
    <scope>NUCLEOTIDE SEQUENCE</scope>
    <source>
        <tissue evidence="1">Leaf</tissue>
    </source>
</reference>
<dbReference type="InterPro" id="IPR004304">
    <property type="entry name" value="FmdA_AmdA"/>
</dbReference>
<sequence length="452" mass="49650">MAPYGPRLVVPIDVKKKPREQKLPLHNRWHPDIPPVAEVKTGEVFRVEMVDFSGGGITQDYTAEDIKHADPSIVHYLSGPIRVVGEDGIAAKPGDLLVVEILNLGPLPGDEWGYTATFDRENGGGFLTDHFPCATKAIWYFEGIYAYSPHIPGVRFPGLTHPGVIGTAPSMELLDIWNKRERDVEENGLQNLKLCEVLHSRPLANLPTPKGCRLGKIEEGTAEWDKIAKEAARTIPGRENGGNCDIKNLSRGSKIYLPVFVDGANLSTGDMHFSQGDGEVSFCGAIEMSGFLELKCELIRGGMKEYLTPMGPTPLHVNPIFEIGPVEPRFSEWLVFEGISVDESGRQHYLDASVAYKRAVLNAIDYLSKFGYSKEQVYLLLSCCPCEGRISGIVDSPNACATLAIPTAIFDQDIRPKNKKVPVGPRIVRKPDVLKCTYDGNLPVTRNPSAST</sequence>
<dbReference type="Pfam" id="PF03069">
    <property type="entry name" value="FmdA_AmdA"/>
    <property type="match status" value="1"/>
</dbReference>
<dbReference type="OrthoDB" id="9975579at2759"/>
<name>A0A922FMA2_CARIL</name>
<protein>
    <recommendedName>
        <fullName evidence="3">Formamidase</fullName>
    </recommendedName>
</protein>
<dbReference type="SUPFAM" id="SSF141130">
    <property type="entry name" value="Acetamidase/Formamidase-like"/>
    <property type="match status" value="1"/>
</dbReference>
<comment type="caution">
    <text evidence="1">The sequence shown here is derived from an EMBL/GenBank/DDBJ whole genome shotgun (WGS) entry which is preliminary data.</text>
</comment>
<organism evidence="1 2">
    <name type="scientific">Carya illinoinensis</name>
    <name type="common">Pecan</name>
    <dbReference type="NCBI Taxonomy" id="32201"/>
    <lineage>
        <taxon>Eukaryota</taxon>
        <taxon>Viridiplantae</taxon>
        <taxon>Streptophyta</taxon>
        <taxon>Embryophyta</taxon>
        <taxon>Tracheophyta</taxon>
        <taxon>Spermatophyta</taxon>
        <taxon>Magnoliopsida</taxon>
        <taxon>eudicotyledons</taxon>
        <taxon>Gunneridae</taxon>
        <taxon>Pentapetalae</taxon>
        <taxon>rosids</taxon>
        <taxon>fabids</taxon>
        <taxon>Fagales</taxon>
        <taxon>Juglandaceae</taxon>
        <taxon>Carya</taxon>
    </lineage>
</organism>
<proteinExistence type="predicted"/>
<dbReference type="AlphaFoldDB" id="A0A922FMA2"/>
<dbReference type="NCBIfam" id="NF045496">
    <property type="entry name" value="FormamaseFmdA"/>
    <property type="match status" value="1"/>
</dbReference>
<evidence type="ECO:0000313" key="2">
    <source>
        <dbReference type="Proteomes" id="UP000811246"/>
    </source>
</evidence>